<evidence type="ECO:0000313" key="2">
    <source>
        <dbReference type="Proteomes" id="UP000024635"/>
    </source>
</evidence>
<dbReference type="EMBL" id="JARK01001393">
    <property type="protein sequence ID" value="EYC10142.1"/>
    <property type="molecule type" value="Genomic_DNA"/>
</dbReference>
<gene>
    <name evidence="1" type="primary">Acey_s0057.g2785</name>
    <name evidence="1" type="ORF">Y032_0057g2785</name>
</gene>
<dbReference type="Proteomes" id="UP000024635">
    <property type="component" value="Unassembled WGS sequence"/>
</dbReference>
<proteinExistence type="predicted"/>
<reference evidence="2" key="1">
    <citation type="journal article" date="2015" name="Nat. Genet.">
        <title>The genome and transcriptome of the zoonotic hookworm Ancylostoma ceylanicum identify infection-specific gene families.</title>
        <authorList>
            <person name="Schwarz E.M."/>
            <person name="Hu Y."/>
            <person name="Antoshechkin I."/>
            <person name="Miller M.M."/>
            <person name="Sternberg P.W."/>
            <person name="Aroian R.V."/>
        </authorList>
    </citation>
    <scope>NUCLEOTIDE SEQUENCE</scope>
    <source>
        <strain evidence="2">HY135</strain>
    </source>
</reference>
<accession>A0A016U5M5</accession>
<sequence>MLPLTDLSFIGRPVSWRFLAPPSADLCLGVDLTVFLRWTRIVKFSSLNGQHGPVSCLFITTWPRRTGILGFSSLPGQGGLVLCGFRHCFAKADPLPGIFTTAWPTADSYPVDFATAKPTWTSILEFSSLLGQGRPVPWRLRHCLAKADP</sequence>
<evidence type="ECO:0000313" key="1">
    <source>
        <dbReference type="EMBL" id="EYC10142.1"/>
    </source>
</evidence>
<organism evidence="1 2">
    <name type="scientific">Ancylostoma ceylanicum</name>
    <dbReference type="NCBI Taxonomy" id="53326"/>
    <lineage>
        <taxon>Eukaryota</taxon>
        <taxon>Metazoa</taxon>
        <taxon>Ecdysozoa</taxon>
        <taxon>Nematoda</taxon>
        <taxon>Chromadorea</taxon>
        <taxon>Rhabditida</taxon>
        <taxon>Rhabditina</taxon>
        <taxon>Rhabditomorpha</taxon>
        <taxon>Strongyloidea</taxon>
        <taxon>Ancylostomatidae</taxon>
        <taxon>Ancylostomatinae</taxon>
        <taxon>Ancylostoma</taxon>
    </lineage>
</organism>
<keyword evidence="2" id="KW-1185">Reference proteome</keyword>
<name>A0A016U5M5_9BILA</name>
<protein>
    <submittedName>
        <fullName evidence="1">Uncharacterized protein</fullName>
    </submittedName>
</protein>
<comment type="caution">
    <text evidence="1">The sequence shown here is derived from an EMBL/GenBank/DDBJ whole genome shotgun (WGS) entry which is preliminary data.</text>
</comment>
<dbReference type="AlphaFoldDB" id="A0A016U5M5"/>